<keyword evidence="1" id="KW-0732">Signal</keyword>
<dbReference type="GeneID" id="111245024"/>
<name>A0A7M7JMJ2_VARDE</name>
<dbReference type="KEGG" id="vde:111245024"/>
<sequence length="150" mass="16949">MLCLLVNLLTLLGLTAAAGCWTRQASRNGPLLITLVRHLGQEQNSLQPHLRRVDGGACLALVTTRPNPTLLLVSIKKNTTHVVHDSQDYWQGLRGHLMKKYIGGKDFAVVWWFTLLHYEFERDSPPDWSLYPFRSQRSVDALMSLTGAPR</sequence>
<protein>
    <submittedName>
        <fullName evidence="2">Uncharacterized protein</fullName>
    </submittedName>
</protein>
<evidence type="ECO:0000256" key="1">
    <source>
        <dbReference type="SAM" id="SignalP"/>
    </source>
</evidence>
<organism evidence="2 3">
    <name type="scientific">Varroa destructor</name>
    <name type="common">Honeybee mite</name>
    <dbReference type="NCBI Taxonomy" id="109461"/>
    <lineage>
        <taxon>Eukaryota</taxon>
        <taxon>Metazoa</taxon>
        <taxon>Ecdysozoa</taxon>
        <taxon>Arthropoda</taxon>
        <taxon>Chelicerata</taxon>
        <taxon>Arachnida</taxon>
        <taxon>Acari</taxon>
        <taxon>Parasitiformes</taxon>
        <taxon>Mesostigmata</taxon>
        <taxon>Gamasina</taxon>
        <taxon>Dermanyssoidea</taxon>
        <taxon>Varroidae</taxon>
        <taxon>Varroa</taxon>
    </lineage>
</organism>
<dbReference type="Proteomes" id="UP000594260">
    <property type="component" value="Unplaced"/>
</dbReference>
<reference evidence="2" key="1">
    <citation type="submission" date="2021-01" db="UniProtKB">
        <authorList>
            <consortium name="EnsemblMetazoa"/>
        </authorList>
    </citation>
    <scope>IDENTIFICATION</scope>
</reference>
<accession>A0A7M7JMJ2</accession>
<dbReference type="EnsemblMetazoa" id="XM_022792741">
    <property type="protein sequence ID" value="XP_022648476"/>
    <property type="gene ID" value="LOC111245024"/>
</dbReference>
<feature type="signal peptide" evidence="1">
    <location>
        <begin position="1"/>
        <end position="17"/>
    </location>
</feature>
<dbReference type="InParanoid" id="A0A7M7JMJ2"/>
<dbReference type="RefSeq" id="XP_022648476.1">
    <property type="nucleotide sequence ID" value="XM_022792741.1"/>
</dbReference>
<dbReference type="AlphaFoldDB" id="A0A7M7JMJ2"/>
<evidence type="ECO:0000313" key="3">
    <source>
        <dbReference type="Proteomes" id="UP000594260"/>
    </source>
</evidence>
<feature type="chain" id="PRO_5029671728" evidence="1">
    <location>
        <begin position="18"/>
        <end position="150"/>
    </location>
</feature>
<proteinExistence type="predicted"/>
<evidence type="ECO:0000313" key="2">
    <source>
        <dbReference type="EnsemblMetazoa" id="XP_022648476"/>
    </source>
</evidence>
<keyword evidence="3" id="KW-1185">Reference proteome</keyword>